<keyword evidence="5 8" id="KW-0560">Oxidoreductase</keyword>
<evidence type="ECO:0000313" key="12">
    <source>
        <dbReference type="Proteomes" id="UP000522081"/>
    </source>
</evidence>
<evidence type="ECO:0000259" key="9">
    <source>
        <dbReference type="Pfam" id="PF01488"/>
    </source>
</evidence>
<evidence type="ECO:0000256" key="3">
    <source>
        <dbReference type="ARBA" id="ARBA00022605"/>
    </source>
</evidence>
<feature type="binding site" evidence="8">
    <location>
        <position position="80"/>
    </location>
    <ligand>
        <name>NADP(+)</name>
        <dbReference type="ChEBI" id="CHEBI:58349"/>
    </ligand>
</feature>
<feature type="binding site" evidence="8">
    <location>
        <begin position="16"/>
        <end position="18"/>
    </location>
    <ligand>
        <name>shikimate</name>
        <dbReference type="ChEBI" id="CHEBI:36208"/>
    </ligand>
</feature>
<evidence type="ECO:0000256" key="4">
    <source>
        <dbReference type="ARBA" id="ARBA00022857"/>
    </source>
</evidence>
<dbReference type="Gene3D" id="3.40.50.720">
    <property type="entry name" value="NAD(P)-binding Rossmann-like Domain"/>
    <property type="match status" value="1"/>
</dbReference>
<evidence type="ECO:0000256" key="7">
    <source>
        <dbReference type="ARBA" id="ARBA00049442"/>
    </source>
</evidence>
<keyword evidence="12" id="KW-1185">Reference proteome</keyword>
<feature type="active site" description="Proton acceptor" evidence="8">
    <location>
        <position position="68"/>
    </location>
</feature>
<dbReference type="AlphaFoldDB" id="A0A7Y9XW14"/>
<proteinExistence type="inferred from homology"/>
<dbReference type="GO" id="GO:0009073">
    <property type="term" value="P:aromatic amino acid family biosynthetic process"/>
    <property type="evidence" value="ECO:0007669"/>
    <property type="project" value="UniProtKB-KW"/>
</dbReference>
<dbReference type="HAMAP" id="MF_00222">
    <property type="entry name" value="Shikimate_DH_AroE"/>
    <property type="match status" value="1"/>
</dbReference>
<dbReference type="Proteomes" id="UP000522081">
    <property type="component" value="Unassembled WGS sequence"/>
</dbReference>
<evidence type="ECO:0000256" key="1">
    <source>
        <dbReference type="ARBA" id="ARBA00004871"/>
    </source>
</evidence>
<dbReference type="RefSeq" id="WP_308420091.1">
    <property type="nucleotide sequence ID" value="NZ_BMGF01000003.1"/>
</dbReference>
<dbReference type="GO" id="GO:0019632">
    <property type="term" value="P:shikimate metabolic process"/>
    <property type="evidence" value="ECO:0007669"/>
    <property type="project" value="InterPro"/>
</dbReference>
<feature type="binding site" evidence="8">
    <location>
        <position position="64"/>
    </location>
    <ligand>
        <name>shikimate</name>
        <dbReference type="ChEBI" id="CHEBI:36208"/>
    </ligand>
</feature>
<feature type="binding site" evidence="8">
    <location>
        <begin position="127"/>
        <end position="131"/>
    </location>
    <ligand>
        <name>NADP(+)</name>
        <dbReference type="ChEBI" id="CHEBI:58349"/>
    </ligand>
</feature>
<dbReference type="GO" id="GO:0008652">
    <property type="term" value="P:amino acid biosynthetic process"/>
    <property type="evidence" value="ECO:0007669"/>
    <property type="project" value="UniProtKB-KW"/>
</dbReference>
<name>A0A7Y9XW14_9SPHN</name>
<evidence type="ECO:0000313" key="11">
    <source>
        <dbReference type="EMBL" id="NYH95639.1"/>
    </source>
</evidence>
<dbReference type="PANTHER" id="PTHR21089:SF1">
    <property type="entry name" value="BIFUNCTIONAL 3-DEHYDROQUINATE DEHYDRATASE_SHIKIMATE DEHYDROGENASE, CHLOROPLASTIC"/>
    <property type="match status" value="1"/>
</dbReference>
<feature type="binding site" evidence="8">
    <location>
        <position position="105"/>
    </location>
    <ligand>
        <name>shikimate</name>
        <dbReference type="ChEBI" id="CHEBI:36208"/>
    </ligand>
</feature>
<dbReference type="GO" id="GO:0004764">
    <property type="term" value="F:shikimate 3-dehydrogenase (NADP+) activity"/>
    <property type="evidence" value="ECO:0007669"/>
    <property type="project" value="UniProtKB-UniRule"/>
</dbReference>
<evidence type="ECO:0000256" key="2">
    <source>
        <dbReference type="ARBA" id="ARBA00012962"/>
    </source>
</evidence>
<dbReference type="GO" id="GO:0009423">
    <property type="term" value="P:chorismate biosynthetic process"/>
    <property type="evidence" value="ECO:0007669"/>
    <property type="project" value="UniProtKB-UniRule"/>
</dbReference>
<dbReference type="Pfam" id="PF08501">
    <property type="entry name" value="Shikimate_dh_N"/>
    <property type="match status" value="1"/>
</dbReference>
<dbReference type="Gene3D" id="3.40.50.10860">
    <property type="entry name" value="Leucine Dehydrogenase, chain A, domain 1"/>
    <property type="match status" value="1"/>
</dbReference>
<sequence length="277" mass="29612">MSLPYAEVIGDPVAHSKSPLIHNHWLKQLDLKASYRAFHVRPDELAGFLENRALDLDWRGCNVTIPHKESAAMLIPGADDRVRAIGAANTIYRTQDKRLVATNTDVDGIAEAVGALALRDRVATVIGAGGAARAAFAYLAAQSCGEVRILARTPEKAGRAASECGLGARILPFEAGSGALEGAALVVNATQLGMAGQQPMPRFLLDELPMVAGDGLVFDMVYAPLRTDLLETAKRQGLRTADGLRMLVGQAATAFLRFFGTAPPREDDAELRAMLIR</sequence>
<organism evidence="11 12">
    <name type="scientific">Novosphingobium marinum</name>
    <dbReference type="NCBI Taxonomy" id="1514948"/>
    <lineage>
        <taxon>Bacteria</taxon>
        <taxon>Pseudomonadati</taxon>
        <taxon>Pseudomonadota</taxon>
        <taxon>Alphaproteobacteria</taxon>
        <taxon>Sphingomonadales</taxon>
        <taxon>Sphingomonadaceae</taxon>
        <taxon>Novosphingobium</taxon>
    </lineage>
</organism>
<feature type="binding site" evidence="8">
    <location>
        <position position="222"/>
    </location>
    <ligand>
        <name>shikimate</name>
        <dbReference type="ChEBI" id="CHEBI:36208"/>
    </ligand>
</feature>
<dbReference type="EMBL" id="JACBZF010000003">
    <property type="protein sequence ID" value="NYH95639.1"/>
    <property type="molecule type" value="Genomic_DNA"/>
</dbReference>
<dbReference type="NCBIfam" id="TIGR00507">
    <property type="entry name" value="aroE"/>
    <property type="match status" value="1"/>
</dbReference>
<dbReference type="UniPathway" id="UPA00053">
    <property type="reaction ID" value="UER00087"/>
</dbReference>
<comment type="similarity">
    <text evidence="8">Belongs to the shikimate dehydrogenase family.</text>
</comment>
<dbReference type="PANTHER" id="PTHR21089">
    <property type="entry name" value="SHIKIMATE DEHYDROGENASE"/>
    <property type="match status" value="1"/>
</dbReference>
<feature type="binding site" evidence="8">
    <location>
        <position position="220"/>
    </location>
    <ligand>
        <name>NADP(+)</name>
        <dbReference type="ChEBI" id="CHEBI:58349"/>
    </ligand>
</feature>
<evidence type="ECO:0000256" key="5">
    <source>
        <dbReference type="ARBA" id="ARBA00023002"/>
    </source>
</evidence>
<dbReference type="Pfam" id="PF01488">
    <property type="entry name" value="Shikimate_DH"/>
    <property type="match status" value="1"/>
</dbReference>
<protein>
    <recommendedName>
        <fullName evidence="2 8">Shikimate dehydrogenase (NADP(+))</fullName>
        <shortName evidence="8">SDH</shortName>
        <ecNumber evidence="2 8">1.1.1.25</ecNumber>
    </recommendedName>
</protein>
<dbReference type="InterPro" id="IPR036291">
    <property type="entry name" value="NAD(P)-bd_dom_sf"/>
</dbReference>
<comment type="caution">
    <text evidence="8">Lacks conserved residue(s) required for the propagation of feature annotation.</text>
</comment>
<feature type="domain" description="Quinate/shikimate 5-dehydrogenase/glutamyl-tRNA reductase" evidence="9">
    <location>
        <begin position="117"/>
        <end position="191"/>
    </location>
</feature>
<comment type="pathway">
    <text evidence="1 8">Metabolic intermediate biosynthesis; chorismate biosynthesis; chorismate from D-erythrose 4-phosphate and phosphoenolpyruvate: step 4/7.</text>
</comment>
<evidence type="ECO:0000259" key="10">
    <source>
        <dbReference type="Pfam" id="PF08501"/>
    </source>
</evidence>
<evidence type="ECO:0000256" key="6">
    <source>
        <dbReference type="ARBA" id="ARBA00023141"/>
    </source>
</evidence>
<feature type="binding site" evidence="8">
    <location>
        <position position="243"/>
    </location>
    <ligand>
        <name>NADP(+)</name>
        <dbReference type="ChEBI" id="CHEBI:58349"/>
    </ligand>
</feature>
<keyword evidence="6 8" id="KW-0057">Aromatic amino acid biosynthesis</keyword>
<dbReference type="GO" id="GO:0050661">
    <property type="term" value="F:NADP binding"/>
    <property type="evidence" value="ECO:0007669"/>
    <property type="project" value="InterPro"/>
</dbReference>
<reference evidence="11 12" key="1">
    <citation type="submission" date="2020-07" db="EMBL/GenBank/DDBJ databases">
        <title>Genomic Encyclopedia of Type Strains, Phase IV (KMG-IV): sequencing the most valuable type-strain genomes for metagenomic binning, comparative biology and taxonomic classification.</title>
        <authorList>
            <person name="Goeker M."/>
        </authorList>
    </citation>
    <scope>NUCLEOTIDE SEQUENCE [LARGE SCALE GENOMIC DNA]</scope>
    <source>
        <strain evidence="11 12">DSM 29043</strain>
    </source>
</reference>
<evidence type="ECO:0000256" key="8">
    <source>
        <dbReference type="HAMAP-Rule" id="MF_00222"/>
    </source>
</evidence>
<accession>A0A7Y9XW14</accession>
<dbReference type="InterPro" id="IPR011342">
    <property type="entry name" value="Shikimate_DH"/>
</dbReference>
<feature type="binding site" evidence="8">
    <location>
        <position position="250"/>
    </location>
    <ligand>
        <name>shikimate</name>
        <dbReference type="ChEBI" id="CHEBI:36208"/>
    </ligand>
</feature>
<dbReference type="InterPro" id="IPR022893">
    <property type="entry name" value="Shikimate_DH_fam"/>
</dbReference>
<feature type="binding site" evidence="8">
    <location>
        <position position="89"/>
    </location>
    <ligand>
        <name>shikimate</name>
        <dbReference type="ChEBI" id="CHEBI:36208"/>
    </ligand>
</feature>
<dbReference type="SUPFAM" id="SSF53223">
    <property type="entry name" value="Aminoacid dehydrogenase-like, N-terminal domain"/>
    <property type="match status" value="1"/>
</dbReference>
<dbReference type="SUPFAM" id="SSF51735">
    <property type="entry name" value="NAD(P)-binding Rossmann-fold domains"/>
    <property type="match status" value="1"/>
</dbReference>
<comment type="function">
    <text evidence="8">Involved in the biosynthesis of the chorismate, which leads to the biosynthesis of aromatic amino acids. Catalyzes the reversible NADPH linked reduction of 3-dehydroshikimate (DHSA) to yield shikimate (SA).</text>
</comment>
<dbReference type="EC" id="1.1.1.25" evidence="2 8"/>
<feature type="domain" description="Shikimate dehydrogenase substrate binding N-terminal" evidence="10">
    <location>
        <begin position="8"/>
        <end position="91"/>
    </location>
</feature>
<dbReference type="InterPro" id="IPR006151">
    <property type="entry name" value="Shikm_DH/Glu-tRNA_Rdtase"/>
</dbReference>
<keyword evidence="4 8" id="KW-0521">NADP</keyword>
<dbReference type="InterPro" id="IPR013708">
    <property type="entry name" value="Shikimate_DH-bd_N"/>
</dbReference>
<comment type="catalytic activity">
    <reaction evidence="7 8">
        <text>shikimate + NADP(+) = 3-dehydroshikimate + NADPH + H(+)</text>
        <dbReference type="Rhea" id="RHEA:17737"/>
        <dbReference type="ChEBI" id="CHEBI:15378"/>
        <dbReference type="ChEBI" id="CHEBI:16630"/>
        <dbReference type="ChEBI" id="CHEBI:36208"/>
        <dbReference type="ChEBI" id="CHEBI:57783"/>
        <dbReference type="ChEBI" id="CHEBI:58349"/>
        <dbReference type="EC" id="1.1.1.25"/>
    </reaction>
</comment>
<dbReference type="InterPro" id="IPR046346">
    <property type="entry name" value="Aminoacid_DH-like_N_sf"/>
</dbReference>
<gene>
    <name evidence="8" type="primary">aroE</name>
    <name evidence="11" type="ORF">FHS75_001968</name>
</gene>
<comment type="caution">
    <text evidence="11">The sequence shown here is derived from an EMBL/GenBank/DDBJ whole genome shotgun (WGS) entry which is preliminary data.</text>
</comment>
<keyword evidence="3 8" id="KW-0028">Amino-acid biosynthesis</keyword>
<comment type="subunit">
    <text evidence="8">Homodimer.</text>
</comment>